<keyword evidence="1" id="KW-0732">Signal</keyword>
<evidence type="ECO:0000313" key="2">
    <source>
        <dbReference type="EMBL" id="GAA3772875.1"/>
    </source>
</evidence>
<keyword evidence="3" id="KW-1185">Reference proteome</keyword>
<name>A0ABP7GQ08_9FLAO</name>
<accession>A0ABP7GQ08</accession>
<comment type="caution">
    <text evidence="2">The sequence shown here is derived from an EMBL/GenBank/DDBJ whole genome shotgun (WGS) entry which is preliminary data.</text>
</comment>
<organism evidence="2 3">
    <name type="scientific">Corallibacter vietnamensis</name>
    <dbReference type="NCBI Taxonomy" id="904130"/>
    <lineage>
        <taxon>Bacteria</taxon>
        <taxon>Pseudomonadati</taxon>
        <taxon>Bacteroidota</taxon>
        <taxon>Flavobacteriia</taxon>
        <taxon>Flavobacteriales</taxon>
        <taxon>Flavobacteriaceae</taxon>
        <taxon>Corallibacter</taxon>
    </lineage>
</organism>
<evidence type="ECO:0000313" key="3">
    <source>
        <dbReference type="Proteomes" id="UP001501456"/>
    </source>
</evidence>
<protein>
    <recommendedName>
        <fullName evidence="4">Carboxypeptidase-like regulatory domain-containing protein</fullName>
    </recommendedName>
</protein>
<feature type="chain" id="PRO_5046375218" description="Carboxypeptidase-like regulatory domain-containing protein" evidence="1">
    <location>
        <begin position="22"/>
        <end position="253"/>
    </location>
</feature>
<gene>
    <name evidence="2" type="ORF">GCM10022271_01180</name>
</gene>
<proteinExistence type="predicted"/>
<dbReference type="EMBL" id="BAABBI010000001">
    <property type="protein sequence ID" value="GAA3772875.1"/>
    <property type="molecule type" value="Genomic_DNA"/>
</dbReference>
<reference evidence="3" key="1">
    <citation type="journal article" date="2019" name="Int. J. Syst. Evol. Microbiol.">
        <title>The Global Catalogue of Microorganisms (GCM) 10K type strain sequencing project: providing services to taxonomists for standard genome sequencing and annotation.</title>
        <authorList>
            <consortium name="The Broad Institute Genomics Platform"/>
            <consortium name="The Broad Institute Genome Sequencing Center for Infectious Disease"/>
            <person name="Wu L."/>
            <person name="Ma J."/>
        </authorList>
    </citation>
    <scope>NUCLEOTIDE SEQUENCE [LARGE SCALE GENOMIC DNA]</scope>
    <source>
        <strain evidence="3">JCM 17525</strain>
    </source>
</reference>
<evidence type="ECO:0000256" key="1">
    <source>
        <dbReference type="SAM" id="SignalP"/>
    </source>
</evidence>
<evidence type="ECO:0008006" key="4">
    <source>
        <dbReference type="Google" id="ProtNLM"/>
    </source>
</evidence>
<feature type="signal peptide" evidence="1">
    <location>
        <begin position="1"/>
        <end position="21"/>
    </location>
</feature>
<dbReference type="Proteomes" id="UP001501456">
    <property type="component" value="Unassembled WGS sequence"/>
</dbReference>
<sequence>MKQFLLIFLLLVFFSMKFSYAQTIDLHGKVLTNLDVENIHVVNKTSKKYAITNELGEFNIAVKRYDTLVVSSIQHKLESFVVDDTMIEQKAIVVALEPSVNSLDEVVVGKVLSGDMLMDIQNVEGTPVTAKSLGIPSYQGKPKTQAQRLLKEATSGGGIIPLNPIINAITGRTKKLKLYVELEKKEILMYRIKSRLEDDLFGSYTLDEDHIMDYFYFVSEDENFLERCNDKNDIFILEFLVEKLEEYKQNLKN</sequence>